<evidence type="ECO:0000256" key="2">
    <source>
        <dbReference type="ARBA" id="ARBA00022490"/>
    </source>
</evidence>
<dbReference type="Proteomes" id="UP001431693">
    <property type="component" value="Unassembled WGS sequence"/>
</dbReference>
<dbReference type="GO" id="GO:0043811">
    <property type="term" value="F:phosphate:acyl-[acyl carrier protein] acyltransferase activity"/>
    <property type="evidence" value="ECO:0007669"/>
    <property type="project" value="UniProtKB-EC"/>
</dbReference>
<sequence>MVKVVVDAMGGDEPPETVLKGIELALEADKELTVVVAGGADVVEPFCKEHDRTEPLVTTEVIAMDEHPAQAVRAKRDSSIVRGCKAVAGGEADAFFSAGSTGAILTAATLYVKRLKGVSRPCLAAVLPGLDGHQTVVGDLGANADCRPEMIVQFAEMCGALAKVEAGCSHEPSVGLLSNGTEDTKGSEQSQTYFRALTEAAEQGAVAFAGNCEGKDLLCGDYDVIVADGFTGNVALKSMEGTAKYIAGQLKAAAKRSPLNAIGALLIKGEFARIAEDLSGDKHGGAVLLGLRAPVLVGHGKTSPQAVKNGTLAAVRCVNEGLTSHVAAACAPTGAEQ</sequence>
<dbReference type="HAMAP" id="MF_00019">
    <property type="entry name" value="PlsX"/>
    <property type="match status" value="1"/>
</dbReference>
<evidence type="ECO:0000256" key="7">
    <source>
        <dbReference type="ARBA" id="ARBA00023264"/>
    </source>
</evidence>
<keyword evidence="3 10" id="KW-0444">Lipid biosynthesis</keyword>
<evidence type="ECO:0000256" key="4">
    <source>
        <dbReference type="ARBA" id="ARBA00022679"/>
    </source>
</evidence>
<gene>
    <name evidence="10 11" type="primary">plsX</name>
    <name evidence="11" type="ORF">QJ043_01865</name>
</gene>
<proteinExistence type="inferred from homology"/>
<dbReference type="PIRSF" id="PIRSF002465">
    <property type="entry name" value="Phsphlp_syn_PlsX"/>
    <property type="match status" value="1"/>
</dbReference>
<comment type="pathway">
    <text evidence="10">Lipid metabolism; phospholipid metabolism.</text>
</comment>
<evidence type="ECO:0000313" key="12">
    <source>
        <dbReference type="Proteomes" id="UP001431693"/>
    </source>
</evidence>
<evidence type="ECO:0000256" key="3">
    <source>
        <dbReference type="ARBA" id="ARBA00022516"/>
    </source>
</evidence>
<protein>
    <recommendedName>
        <fullName evidence="8 10">Phosphate acyltransferase</fullName>
        <ecNumber evidence="8 10">2.3.1.274</ecNumber>
    </recommendedName>
    <alternativeName>
        <fullName evidence="10">Acyl-ACP phosphotransacylase</fullName>
    </alternativeName>
    <alternativeName>
        <fullName evidence="10">Acyl-[acyl-carrier-protein]--phosphate acyltransferase</fullName>
    </alternativeName>
    <alternativeName>
        <fullName evidence="10">Phosphate-acyl-ACP acyltransferase</fullName>
    </alternativeName>
</protein>
<evidence type="ECO:0000256" key="6">
    <source>
        <dbReference type="ARBA" id="ARBA00023209"/>
    </source>
</evidence>
<keyword evidence="6 10" id="KW-0594">Phospholipid biosynthesis</keyword>
<dbReference type="Gene3D" id="3.40.718.10">
    <property type="entry name" value="Isopropylmalate Dehydrogenase"/>
    <property type="match status" value="1"/>
</dbReference>
<comment type="subcellular location">
    <subcellularLocation>
        <location evidence="10">Cytoplasm</location>
    </subcellularLocation>
    <text evidence="10">Associated with the membrane possibly through PlsY.</text>
</comment>
<dbReference type="InterPro" id="IPR012281">
    <property type="entry name" value="Phospholipid_synth_PlsX-like"/>
</dbReference>
<evidence type="ECO:0000256" key="9">
    <source>
        <dbReference type="ARBA" id="ARBA00046608"/>
    </source>
</evidence>
<accession>A0ABT6ZJK2</accession>
<dbReference type="Pfam" id="PF02504">
    <property type="entry name" value="FA_synthesis"/>
    <property type="match status" value="1"/>
</dbReference>
<keyword evidence="2 10" id="KW-0963">Cytoplasm</keyword>
<comment type="catalytic activity">
    <reaction evidence="1 10">
        <text>a fatty acyl-[ACP] + phosphate = an acyl phosphate + holo-[ACP]</text>
        <dbReference type="Rhea" id="RHEA:42292"/>
        <dbReference type="Rhea" id="RHEA-COMP:9685"/>
        <dbReference type="Rhea" id="RHEA-COMP:14125"/>
        <dbReference type="ChEBI" id="CHEBI:43474"/>
        <dbReference type="ChEBI" id="CHEBI:59918"/>
        <dbReference type="ChEBI" id="CHEBI:64479"/>
        <dbReference type="ChEBI" id="CHEBI:138651"/>
        <dbReference type="EC" id="2.3.1.274"/>
    </reaction>
</comment>
<comment type="similarity">
    <text evidence="10">Belongs to the PlsX family.</text>
</comment>
<dbReference type="NCBIfam" id="TIGR00182">
    <property type="entry name" value="plsX"/>
    <property type="match status" value="1"/>
</dbReference>
<comment type="function">
    <text evidence="10">Catalyzes the reversible formation of acyl-phosphate (acyl-PO(4)) from acyl-[acyl-carrier-protein] (acyl-ACP). This enzyme utilizes acyl-ACP as fatty acyl donor, but not acyl-CoA.</text>
</comment>
<comment type="caution">
    <text evidence="11">The sequence shown here is derived from an EMBL/GenBank/DDBJ whole genome shotgun (WGS) entry which is preliminary data.</text>
</comment>
<dbReference type="EC" id="2.3.1.274" evidence="8 10"/>
<dbReference type="RefSeq" id="WP_283712471.1">
    <property type="nucleotide sequence ID" value="NZ_JASJEW010000001.1"/>
</dbReference>
<evidence type="ECO:0000256" key="5">
    <source>
        <dbReference type="ARBA" id="ARBA00023098"/>
    </source>
</evidence>
<evidence type="ECO:0000256" key="1">
    <source>
        <dbReference type="ARBA" id="ARBA00001232"/>
    </source>
</evidence>
<keyword evidence="7 10" id="KW-1208">Phospholipid metabolism</keyword>
<dbReference type="InterPro" id="IPR003664">
    <property type="entry name" value="FA_synthesis"/>
</dbReference>
<name>A0ABT6ZJK2_9ACTN</name>
<comment type="subunit">
    <text evidence="9 10">Homodimer. Probably interacts with PlsY.</text>
</comment>
<keyword evidence="11" id="KW-0012">Acyltransferase</keyword>
<keyword evidence="5 10" id="KW-0443">Lipid metabolism</keyword>
<dbReference type="EMBL" id="JASJEX010000001">
    <property type="protein sequence ID" value="MDJ1128831.1"/>
    <property type="molecule type" value="Genomic_DNA"/>
</dbReference>
<evidence type="ECO:0000256" key="10">
    <source>
        <dbReference type="HAMAP-Rule" id="MF_00019"/>
    </source>
</evidence>
<keyword evidence="4 10" id="KW-0808">Transferase</keyword>
<reference evidence="11" key="1">
    <citation type="submission" date="2023-05" db="EMBL/GenBank/DDBJ databases">
        <title>[olsenella] sp. nov., isolated from a pig farm feces dump.</title>
        <authorList>
            <person name="Chang Y.-H."/>
        </authorList>
    </citation>
    <scope>NUCLEOTIDE SEQUENCE</scope>
    <source>
        <strain evidence="11">YH-ols2217</strain>
    </source>
</reference>
<dbReference type="SUPFAM" id="SSF53659">
    <property type="entry name" value="Isocitrate/Isopropylmalate dehydrogenase-like"/>
    <property type="match status" value="1"/>
</dbReference>
<keyword evidence="12" id="KW-1185">Reference proteome</keyword>
<evidence type="ECO:0000256" key="8">
    <source>
        <dbReference type="ARBA" id="ARBA00024069"/>
    </source>
</evidence>
<dbReference type="PANTHER" id="PTHR30100">
    <property type="entry name" value="FATTY ACID/PHOSPHOLIPID SYNTHESIS PROTEIN PLSX"/>
    <property type="match status" value="1"/>
</dbReference>
<evidence type="ECO:0000313" key="11">
    <source>
        <dbReference type="EMBL" id="MDJ1128831.1"/>
    </source>
</evidence>
<dbReference type="PANTHER" id="PTHR30100:SF1">
    <property type="entry name" value="PHOSPHATE ACYLTRANSFERASE"/>
    <property type="match status" value="1"/>
</dbReference>
<organism evidence="11 12">
    <name type="scientific">Kribbibacterium absianum</name>
    <dbReference type="NCBI Taxonomy" id="3044210"/>
    <lineage>
        <taxon>Bacteria</taxon>
        <taxon>Bacillati</taxon>
        <taxon>Actinomycetota</taxon>
        <taxon>Coriobacteriia</taxon>
        <taxon>Coriobacteriales</taxon>
        <taxon>Kribbibacteriaceae</taxon>
        <taxon>Kribbibacterium</taxon>
    </lineage>
</organism>